<comment type="caution">
    <text evidence="1">The sequence shown here is derived from an EMBL/GenBank/DDBJ whole genome shotgun (WGS) entry which is preliminary data.</text>
</comment>
<proteinExistence type="predicted"/>
<dbReference type="Gene3D" id="3.40.50.1820">
    <property type="entry name" value="alpha/beta hydrolase"/>
    <property type="match status" value="1"/>
</dbReference>
<dbReference type="InterPro" id="IPR050278">
    <property type="entry name" value="Serine_Prot_S9B/DPPIV"/>
</dbReference>
<dbReference type="InterPro" id="IPR029058">
    <property type="entry name" value="AB_hydrolase_fold"/>
</dbReference>
<dbReference type="PANTHER" id="PTHR11731:SF193">
    <property type="entry name" value="DIPEPTIDYL PEPTIDASE 9"/>
    <property type="match status" value="1"/>
</dbReference>
<name>T1B5K1_9ZZZZ</name>
<dbReference type="GO" id="GO:0006508">
    <property type="term" value="P:proteolysis"/>
    <property type="evidence" value="ECO:0007669"/>
    <property type="project" value="TreeGrafter"/>
</dbReference>
<dbReference type="EMBL" id="AUZZ01001215">
    <property type="protein sequence ID" value="EQD65232.1"/>
    <property type="molecule type" value="Genomic_DNA"/>
</dbReference>
<dbReference type="GO" id="GO:0008239">
    <property type="term" value="F:dipeptidyl-peptidase activity"/>
    <property type="evidence" value="ECO:0007669"/>
    <property type="project" value="TreeGrafter"/>
</dbReference>
<gene>
    <name evidence="1" type="ORF">B2A_01689</name>
</gene>
<evidence type="ECO:0000313" key="1">
    <source>
        <dbReference type="EMBL" id="EQD65232.1"/>
    </source>
</evidence>
<reference evidence="1" key="1">
    <citation type="submission" date="2013-08" db="EMBL/GenBank/DDBJ databases">
        <authorList>
            <person name="Mendez C."/>
            <person name="Richter M."/>
            <person name="Ferrer M."/>
            <person name="Sanchez J."/>
        </authorList>
    </citation>
    <scope>NUCLEOTIDE SEQUENCE</scope>
</reference>
<protein>
    <submittedName>
        <fullName evidence="1">Dipeptidyl peptidase IV</fullName>
    </submittedName>
</protein>
<sequence length="110" mass="12907">LDTYSNVVTPPSFTVVDLHNARRTVIQPAARLPFRFQKPRFIRIRAANGRTRLYARLTLPPHFDPHRRYPVIMYQYGGPDVPPSVRDVWRGAFFLISQRMVDRGIRDVHH</sequence>
<organism evidence="1">
    <name type="scientific">mine drainage metagenome</name>
    <dbReference type="NCBI Taxonomy" id="410659"/>
    <lineage>
        <taxon>unclassified sequences</taxon>
        <taxon>metagenomes</taxon>
        <taxon>ecological metagenomes</taxon>
    </lineage>
</organism>
<reference evidence="1" key="2">
    <citation type="journal article" date="2014" name="ISME J.">
        <title>Microbial stratification in low pH oxic and suboxic macroscopic growths along an acid mine drainage.</title>
        <authorList>
            <person name="Mendez-Garcia C."/>
            <person name="Mesa V."/>
            <person name="Sprenger R.R."/>
            <person name="Richter M."/>
            <person name="Diez M.S."/>
            <person name="Solano J."/>
            <person name="Bargiela R."/>
            <person name="Golyshina O.V."/>
            <person name="Manteca A."/>
            <person name="Ramos J.L."/>
            <person name="Gallego J.R."/>
            <person name="Llorente I."/>
            <person name="Martins Dos Santos V.A."/>
            <person name="Jensen O.N."/>
            <person name="Pelaez A.I."/>
            <person name="Sanchez J."/>
            <person name="Ferrer M."/>
        </authorList>
    </citation>
    <scope>NUCLEOTIDE SEQUENCE</scope>
</reference>
<accession>T1B5K1</accession>
<dbReference type="SUPFAM" id="SSF53474">
    <property type="entry name" value="alpha/beta-Hydrolases"/>
    <property type="match status" value="1"/>
</dbReference>
<feature type="non-terminal residue" evidence="1">
    <location>
        <position position="1"/>
    </location>
</feature>
<dbReference type="PANTHER" id="PTHR11731">
    <property type="entry name" value="PROTEASE FAMILY S9B,C DIPEPTIDYL-PEPTIDASE IV-RELATED"/>
    <property type="match status" value="1"/>
</dbReference>
<dbReference type="AlphaFoldDB" id="T1B5K1"/>